<keyword evidence="9" id="KW-0732">Signal</keyword>
<evidence type="ECO:0000259" key="10">
    <source>
        <dbReference type="PROSITE" id="PS51007"/>
    </source>
</evidence>
<organism evidence="11 12">
    <name type="scientific">Caenispirillum salinarum AK4</name>
    <dbReference type="NCBI Taxonomy" id="1238182"/>
    <lineage>
        <taxon>Bacteria</taxon>
        <taxon>Pseudomonadati</taxon>
        <taxon>Pseudomonadota</taxon>
        <taxon>Alphaproteobacteria</taxon>
        <taxon>Rhodospirillales</taxon>
        <taxon>Novispirillaceae</taxon>
        <taxon>Caenispirillum</taxon>
    </lineage>
</organism>
<dbReference type="PATRIC" id="fig|1238182.3.peg.3667"/>
<dbReference type="PRINTS" id="PR00605">
    <property type="entry name" value="CYTCHROMECIC"/>
</dbReference>
<dbReference type="Proteomes" id="UP000009881">
    <property type="component" value="Unassembled WGS sequence"/>
</dbReference>
<gene>
    <name evidence="11" type="ORF">C882_1453</name>
</gene>
<dbReference type="InterPro" id="IPR009056">
    <property type="entry name" value="Cyt_c-like_dom"/>
</dbReference>
<proteinExistence type="predicted"/>
<comment type="cofactor">
    <cofactor evidence="1">
        <name>heme c</name>
        <dbReference type="ChEBI" id="CHEBI:61717"/>
    </cofactor>
</comment>
<dbReference type="Gene3D" id="2.140.10.20">
    <property type="entry name" value="C-terminal (heme d1) domain of cytochrome cd1-nitrite reductase"/>
    <property type="match status" value="1"/>
</dbReference>
<dbReference type="PANTHER" id="PTHR47197">
    <property type="entry name" value="PROTEIN NIRF"/>
    <property type="match status" value="1"/>
</dbReference>
<keyword evidence="5 8" id="KW-0479">Metal-binding</keyword>
<evidence type="ECO:0000313" key="12">
    <source>
        <dbReference type="Proteomes" id="UP000009881"/>
    </source>
</evidence>
<dbReference type="Gene3D" id="1.10.760.10">
    <property type="entry name" value="Cytochrome c-like domain"/>
    <property type="match status" value="1"/>
</dbReference>
<comment type="caution">
    <text evidence="11">The sequence shown here is derived from an EMBL/GenBank/DDBJ whole genome shotgun (WGS) entry which is preliminary data.</text>
</comment>
<dbReference type="CDD" id="cd20777">
    <property type="entry name" value="8prop_heme-binding_NirN"/>
    <property type="match status" value="1"/>
</dbReference>
<dbReference type="RefSeq" id="WP_009542109.1">
    <property type="nucleotide sequence ID" value="NZ_ANHY01000019.1"/>
</dbReference>
<dbReference type="InterPro" id="IPR003143">
    <property type="entry name" value="Cyt_cd1_C_sf"/>
</dbReference>
<dbReference type="EMBL" id="ANHY01000019">
    <property type="protein sequence ID" value="EKV27607.1"/>
    <property type="molecule type" value="Genomic_DNA"/>
</dbReference>
<dbReference type="GO" id="GO:0020037">
    <property type="term" value="F:heme binding"/>
    <property type="evidence" value="ECO:0007669"/>
    <property type="project" value="InterPro"/>
</dbReference>
<protein>
    <submittedName>
        <fullName evidence="11">Nitrite reductase associated c-type cytochorome NirN</fullName>
    </submittedName>
</protein>
<dbReference type="SUPFAM" id="SSF51004">
    <property type="entry name" value="C-terminal (heme d1) domain of cytochrome cd1-nitrite reductase"/>
    <property type="match status" value="1"/>
</dbReference>
<evidence type="ECO:0000313" key="11">
    <source>
        <dbReference type="EMBL" id="EKV27607.1"/>
    </source>
</evidence>
<dbReference type="InterPro" id="IPR011048">
    <property type="entry name" value="Haem_d1_sf"/>
</dbReference>
<evidence type="ECO:0000256" key="4">
    <source>
        <dbReference type="ARBA" id="ARBA00022660"/>
    </source>
</evidence>
<dbReference type="InterPro" id="IPR051200">
    <property type="entry name" value="Host-pathogen_enzymatic-act"/>
</dbReference>
<dbReference type="STRING" id="1238182.C882_1453"/>
<feature type="domain" description="Cytochrome c" evidence="10">
    <location>
        <begin position="22"/>
        <end position="100"/>
    </location>
</feature>
<evidence type="ECO:0000256" key="9">
    <source>
        <dbReference type="SAM" id="SignalP"/>
    </source>
</evidence>
<feature type="chain" id="PRO_5003929395" evidence="9">
    <location>
        <begin position="23"/>
        <end position="521"/>
    </location>
</feature>
<dbReference type="InterPro" id="IPR036909">
    <property type="entry name" value="Cyt_c-like_dom_sf"/>
</dbReference>
<evidence type="ECO:0000256" key="5">
    <source>
        <dbReference type="ARBA" id="ARBA00022723"/>
    </source>
</evidence>
<evidence type="ECO:0000256" key="1">
    <source>
        <dbReference type="ARBA" id="ARBA00001926"/>
    </source>
</evidence>
<keyword evidence="2" id="KW-0813">Transport</keyword>
<keyword evidence="4" id="KW-0679">Respiratory chain</keyword>
<dbReference type="Pfam" id="PF13442">
    <property type="entry name" value="Cytochrome_CBB3"/>
    <property type="match status" value="1"/>
</dbReference>
<evidence type="ECO:0000256" key="3">
    <source>
        <dbReference type="ARBA" id="ARBA00022617"/>
    </source>
</evidence>
<evidence type="ECO:0000256" key="2">
    <source>
        <dbReference type="ARBA" id="ARBA00022448"/>
    </source>
</evidence>
<reference evidence="11 12" key="1">
    <citation type="journal article" date="2013" name="Genome Announc.">
        <title>Draft Genome Sequence of an Alphaproteobacterium, Caenispirillum salinarum AK4(T), Isolated from a Solar Saltern.</title>
        <authorList>
            <person name="Khatri I."/>
            <person name="Singh A."/>
            <person name="Korpole S."/>
            <person name="Pinnaka A.K."/>
            <person name="Subramanian S."/>
        </authorList>
    </citation>
    <scope>NUCLEOTIDE SEQUENCE [LARGE SCALE GENOMIC DNA]</scope>
    <source>
        <strain evidence="11 12">AK4</strain>
    </source>
</reference>
<keyword evidence="7 8" id="KW-0408">Iron</keyword>
<dbReference type="eggNOG" id="COG3391">
    <property type="taxonomic scope" value="Bacteria"/>
</dbReference>
<feature type="signal peptide" evidence="9">
    <location>
        <begin position="1"/>
        <end position="22"/>
    </location>
</feature>
<dbReference type="Pfam" id="PF02239">
    <property type="entry name" value="Cytochrom_D1"/>
    <property type="match status" value="2"/>
</dbReference>
<keyword evidence="12" id="KW-1185">Reference proteome</keyword>
<dbReference type="AlphaFoldDB" id="K9GR53"/>
<dbReference type="OrthoDB" id="5290932at2"/>
<evidence type="ECO:0000256" key="7">
    <source>
        <dbReference type="ARBA" id="ARBA00023004"/>
    </source>
</evidence>
<keyword evidence="3 8" id="KW-0349">Heme</keyword>
<dbReference type="SUPFAM" id="SSF46626">
    <property type="entry name" value="Cytochrome c"/>
    <property type="match status" value="1"/>
</dbReference>
<accession>K9GR53</accession>
<name>K9GR53_9PROT</name>
<dbReference type="PROSITE" id="PS51007">
    <property type="entry name" value="CYTC"/>
    <property type="match status" value="1"/>
</dbReference>
<dbReference type="InterPro" id="IPR008168">
    <property type="entry name" value="Cyt_C_IC"/>
</dbReference>
<dbReference type="PANTHER" id="PTHR47197:SF3">
    <property type="entry name" value="DIHYDRO-HEME D1 DEHYDROGENASE"/>
    <property type="match status" value="1"/>
</dbReference>
<sequence>MGVRLLVAASAAVLALAVAARAAEPDAARLYTENCAACHGGDRLGAIGPALLPQNLGRLKRDEAVDVILHSRPASQMPAFSDTLSEADAQALADYIFAPPEALPDWGLAEIAASHIRHADLAALPEAPVFDADPLNLFSVVESGDHHVSVLDGDTFERLARFESRFALHGGIKYSPDGRFAYMASRDGWVSMYDLYSLQMVAEVRAGINTRNIAVSGDGKWVAVGNTLPGTVVILDAADLTPHRVIPVVGDRGETSRVSAVYAAPPRDSFIVALKDLPEVWEIPYVKPKKPHYPGLVHNYEPGMVEALGVKDQAFQARRIKLDDYLDDFFFSQDYQNLMGAARNGRNGQVVNLIVGRKIADIPLSGMPHLGSGITFDWHGRRVMASPNLKEAKITVLDMETWEVVTELETLGPGFFMRSHANSPHAFADVFFGPNRDAVHVIDKESLEIVETLRPRPGQTVAHAEFTDDGRYVLLSVMEDDGALLVYDAATLELVKELPMRRPVGKYNVANKIRYEEGTSH</sequence>
<dbReference type="eggNOG" id="COG2010">
    <property type="taxonomic scope" value="Bacteria"/>
</dbReference>
<keyword evidence="6" id="KW-0249">Electron transport</keyword>
<evidence type="ECO:0000256" key="8">
    <source>
        <dbReference type="PROSITE-ProRule" id="PRU00433"/>
    </source>
</evidence>
<evidence type="ECO:0000256" key="6">
    <source>
        <dbReference type="ARBA" id="ARBA00022982"/>
    </source>
</evidence>
<dbReference type="GO" id="GO:0005506">
    <property type="term" value="F:iron ion binding"/>
    <property type="evidence" value="ECO:0007669"/>
    <property type="project" value="InterPro"/>
</dbReference>
<dbReference type="GO" id="GO:0009055">
    <property type="term" value="F:electron transfer activity"/>
    <property type="evidence" value="ECO:0007669"/>
    <property type="project" value="InterPro"/>
</dbReference>